<accession>A0ABT1F1H9</accession>
<comment type="caution">
    <text evidence="1">The sequence shown here is derived from an EMBL/GenBank/DDBJ whole genome shotgun (WGS) entry which is preliminary data.</text>
</comment>
<evidence type="ECO:0000313" key="1">
    <source>
        <dbReference type="EMBL" id="MCP1259008.1"/>
    </source>
</evidence>
<reference evidence="1 2" key="1">
    <citation type="submission" date="2022-06" db="EMBL/GenBank/DDBJ databases">
        <title>Acetobacer genomes from food samples.</title>
        <authorList>
            <person name="Sombolestani A."/>
        </authorList>
    </citation>
    <scope>NUCLEOTIDE SEQUENCE [LARGE SCALE GENOMIC DNA]</scope>
    <source>
        <strain evidence="1 2">R-83285</strain>
    </source>
</reference>
<evidence type="ECO:0000313" key="2">
    <source>
        <dbReference type="Proteomes" id="UP001523528"/>
    </source>
</evidence>
<organism evidence="1 2">
    <name type="scientific">Acetobacter lambici</name>
    <dbReference type="NCBI Taxonomy" id="1332824"/>
    <lineage>
        <taxon>Bacteria</taxon>
        <taxon>Pseudomonadati</taxon>
        <taxon>Pseudomonadota</taxon>
        <taxon>Alphaproteobacteria</taxon>
        <taxon>Acetobacterales</taxon>
        <taxon>Acetobacteraceae</taxon>
        <taxon>Acetobacter</taxon>
    </lineage>
</organism>
<gene>
    <name evidence="1" type="ORF">NKW50_10440</name>
</gene>
<dbReference type="RefSeq" id="WP_165992129.1">
    <property type="nucleotide sequence ID" value="NZ_JAMYZY010000019.1"/>
</dbReference>
<sequence length="126" mass="13377">MPVLTPEAAPAPCRGQESRARVVVKGDCVLLSSPAEYCEPHPLHKITARGGRHVCQAGRGHRGVEHGHPAWWTWAAVACSACSDAGDRQYKGQHGHHAGLMGVPAFTGVGRVVHGTMQSGAGLWWT</sequence>
<keyword evidence="2" id="KW-1185">Reference proteome</keyword>
<protein>
    <submittedName>
        <fullName evidence="1">Uncharacterized protein</fullName>
    </submittedName>
</protein>
<dbReference type="EMBL" id="JAMYZZ010000019">
    <property type="protein sequence ID" value="MCP1259008.1"/>
    <property type="molecule type" value="Genomic_DNA"/>
</dbReference>
<dbReference type="Proteomes" id="UP001523528">
    <property type="component" value="Unassembled WGS sequence"/>
</dbReference>
<proteinExistence type="predicted"/>
<name>A0ABT1F1H9_9PROT</name>